<dbReference type="PROSITE" id="PS00211">
    <property type="entry name" value="ABC_TRANSPORTER_1"/>
    <property type="match status" value="1"/>
</dbReference>
<name>A0A5C6D057_9BACT</name>
<dbReference type="Gene3D" id="2.70.50.60">
    <property type="entry name" value="abc- transporter (atp binding component) like domain"/>
    <property type="match status" value="1"/>
</dbReference>
<evidence type="ECO:0000259" key="5">
    <source>
        <dbReference type="PROSITE" id="PS50893"/>
    </source>
</evidence>
<evidence type="ECO:0000256" key="4">
    <source>
        <dbReference type="ARBA" id="ARBA00022840"/>
    </source>
</evidence>
<dbReference type="Proteomes" id="UP000319143">
    <property type="component" value="Unassembled WGS sequence"/>
</dbReference>
<dbReference type="InterPro" id="IPR027417">
    <property type="entry name" value="P-loop_NTPase"/>
</dbReference>
<accession>A0A5C6D057</accession>
<dbReference type="EMBL" id="SJPV01000023">
    <property type="protein sequence ID" value="TWU29137.1"/>
    <property type="molecule type" value="Genomic_DNA"/>
</dbReference>
<dbReference type="InterPro" id="IPR050683">
    <property type="entry name" value="Bact_Polysacc_Export_ATP-bd"/>
</dbReference>
<feature type="domain" description="ABC transporter" evidence="5">
    <location>
        <begin position="44"/>
        <end position="266"/>
    </location>
</feature>
<keyword evidence="4 6" id="KW-0067">ATP-binding</keyword>
<keyword evidence="3" id="KW-0547">Nucleotide-binding</keyword>
<dbReference type="RefSeq" id="WP_197231907.1">
    <property type="nucleotide sequence ID" value="NZ_SJPV01000023.1"/>
</dbReference>
<protein>
    <submittedName>
        <fullName evidence="6">Teichoic acids export ATP-binding protein TagH</fullName>
    </submittedName>
</protein>
<evidence type="ECO:0000256" key="1">
    <source>
        <dbReference type="ARBA" id="ARBA00005417"/>
    </source>
</evidence>
<comment type="similarity">
    <text evidence="1">Belongs to the ABC transporter superfamily.</text>
</comment>
<gene>
    <name evidence="6" type="primary">tagH</name>
    <name evidence="6" type="ORF">Poly41_67090</name>
</gene>
<organism evidence="6 7">
    <name type="scientific">Novipirellula artificiosorum</name>
    <dbReference type="NCBI Taxonomy" id="2528016"/>
    <lineage>
        <taxon>Bacteria</taxon>
        <taxon>Pseudomonadati</taxon>
        <taxon>Planctomycetota</taxon>
        <taxon>Planctomycetia</taxon>
        <taxon>Pirellulales</taxon>
        <taxon>Pirellulaceae</taxon>
        <taxon>Novipirellula</taxon>
    </lineage>
</organism>
<dbReference type="InterPro" id="IPR015860">
    <property type="entry name" value="ABC_transpr_TagH-like"/>
</dbReference>
<dbReference type="GO" id="GO:0005524">
    <property type="term" value="F:ATP binding"/>
    <property type="evidence" value="ECO:0007669"/>
    <property type="project" value="UniProtKB-KW"/>
</dbReference>
<evidence type="ECO:0000313" key="6">
    <source>
        <dbReference type="EMBL" id="TWU29137.1"/>
    </source>
</evidence>
<dbReference type="Gene3D" id="3.40.50.300">
    <property type="entry name" value="P-loop containing nucleotide triphosphate hydrolases"/>
    <property type="match status" value="1"/>
</dbReference>
<dbReference type="CDD" id="cd03220">
    <property type="entry name" value="ABC_KpsT_Wzt"/>
    <property type="match status" value="1"/>
</dbReference>
<keyword evidence="2" id="KW-0813">Transport</keyword>
<dbReference type="GO" id="GO:0016887">
    <property type="term" value="F:ATP hydrolysis activity"/>
    <property type="evidence" value="ECO:0007669"/>
    <property type="project" value="InterPro"/>
</dbReference>
<dbReference type="InterPro" id="IPR003593">
    <property type="entry name" value="AAA+_ATPase"/>
</dbReference>
<dbReference type="SUPFAM" id="SSF52540">
    <property type="entry name" value="P-loop containing nucleoside triphosphate hydrolases"/>
    <property type="match status" value="1"/>
</dbReference>
<dbReference type="CDD" id="cd10147">
    <property type="entry name" value="Wzt_C-like"/>
    <property type="match status" value="1"/>
</dbReference>
<dbReference type="PROSITE" id="PS50893">
    <property type="entry name" value="ABC_TRANSPORTER_2"/>
    <property type="match status" value="1"/>
</dbReference>
<dbReference type="InterPro" id="IPR029439">
    <property type="entry name" value="Wzt_C"/>
</dbReference>
<comment type="caution">
    <text evidence="6">The sequence shown here is derived from an EMBL/GenBank/DDBJ whole genome shotgun (WGS) entry which is preliminary data.</text>
</comment>
<dbReference type="InterPro" id="IPR017871">
    <property type="entry name" value="ABC_transporter-like_CS"/>
</dbReference>
<dbReference type="AlphaFoldDB" id="A0A5C6D057"/>
<evidence type="ECO:0000256" key="3">
    <source>
        <dbReference type="ARBA" id="ARBA00022741"/>
    </source>
</evidence>
<dbReference type="GO" id="GO:0016020">
    <property type="term" value="C:membrane"/>
    <property type="evidence" value="ECO:0007669"/>
    <property type="project" value="InterPro"/>
</dbReference>
<dbReference type="PANTHER" id="PTHR46743:SF2">
    <property type="entry name" value="TEICHOIC ACIDS EXPORT ATP-BINDING PROTEIN TAGH"/>
    <property type="match status" value="1"/>
</dbReference>
<dbReference type="InterPro" id="IPR003439">
    <property type="entry name" value="ABC_transporter-like_ATP-bd"/>
</dbReference>
<dbReference type="Pfam" id="PF00005">
    <property type="entry name" value="ABC_tran"/>
    <property type="match status" value="1"/>
</dbReference>
<evidence type="ECO:0000313" key="7">
    <source>
        <dbReference type="Proteomes" id="UP000319143"/>
    </source>
</evidence>
<keyword evidence="7" id="KW-1185">Reference proteome</keyword>
<dbReference type="SMART" id="SM00382">
    <property type="entry name" value="AAA"/>
    <property type="match status" value="1"/>
</dbReference>
<dbReference type="PANTHER" id="PTHR46743">
    <property type="entry name" value="TEICHOIC ACIDS EXPORT ATP-BINDING PROTEIN TAGH"/>
    <property type="match status" value="1"/>
</dbReference>
<reference evidence="6 7" key="1">
    <citation type="submission" date="2019-02" db="EMBL/GenBank/DDBJ databases">
        <title>Deep-cultivation of Planctomycetes and their phenomic and genomic characterization uncovers novel biology.</title>
        <authorList>
            <person name="Wiegand S."/>
            <person name="Jogler M."/>
            <person name="Boedeker C."/>
            <person name="Pinto D."/>
            <person name="Vollmers J."/>
            <person name="Rivas-Marin E."/>
            <person name="Kohn T."/>
            <person name="Peeters S.H."/>
            <person name="Heuer A."/>
            <person name="Rast P."/>
            <person name="Oberbeckmann S."/>
            <person name="Bunk B."/>
            <person name="Jeske O."/>
            <person name="Meyerdierks A."/>
            <person name="Storesund J.E."/>
            <person name="Kallscheuer N."/>
            <person name="Luecker S."/>
            <person name="Lage O.M."/>
            <person name="Pohl T."/>
            <person name="Merkel B.J."/>
            <person name="Hornburger P."/>
            <person name="Mueller R.-W."/>
            <person name="Bruemmer F."/>
            <person name="Labrenz M."/>
            <person name="Spormann A.M."/>
            <person name="Op Den Camp H."/>
            <person name="Overmann J."/>
            <person name="Amann R."/>
            <person name="Jetten M.S.M."/>
            <person name="Mascher T."/>
            <person name="Medema M.H."/>
            <person name="Devos D.P."/>
            <person name="Kaster A.-K."/>
            <person name="Ovreas L."/>
            <person name="Rohde M."/>
            <person name="Galperin M.Y."/>
            <person name="Jogler C."/>
        </authorList>
    </citation>
    <scope>NUCLEOTIDE SEQUENCE [LARGE SCALE GENOMIC DNA]</scope>
    <source>
        <strain evidence="6 7">Poly41</strain>
    </source>
</reference>
<evidence type="ECO:0000256" key="2">
    <source>
        <dbReference type="ARBA" id="ARBA00022448"/>
    </source>
</evidence>
<dbReference type="GO" id="GO:0140359">
    <property type="term" value="F:ABC-type transporter activity"/>
    <property type="evidence" value="ECO:0007669"/>
    <property type="project" value="InterPro"/>
</dbReference>
<proteinExistence type="inferred from homology"/>
<sequence>MSAVISVENLSKAYRIGTREEVPDTLVGAAKGILRAPLRNLRNLKRLDTNRHQEEEDTLWALKDVSFEVNEGDVVGIIGRNGAGKSTLLKILSRITEPTSGRAVIGGRVSSLLEVGTGFHPELSGRDNIYMNGTILGMTKREIDSKFDEIVDFSGVERFLDTPTKRYSSGMQVRLAFAVAAHLEPEILIIDEVLAVGDAEFQSRCLGKMREVAGSGRTVLFVSHNLGAIQSLCALAMVMEAGANSPWQSADDAIAMHLSSNHEPDSGLRIAAVHRQGRAIQQVRLLCSGIPTHRIPCGSQVELEIVLGDANVGRFHCGIVISNSNGQRVVVFHTSYHGGISLTNQSGQVVKCNIPHLPLVPGRYRIDVILGDGGTTIDEALACIHFESVFQDLLGTGQLPNERQGYVVLPCFWEAVR</sequence>
<dbReference type="Pfam" id="PF14524">
    <property type="entry name" value="Wzt_C"/>
    <property type="match status" value="1"/>
</dbReference>